<proteinExistence type="predicted"/>
<comment type="caution">
    <text evidence="2">The sequence shown here is derived from an EMBL/GenBank/DDBJ whole genome shotgun (WGS) entry which is preliminary data.</text>
</comment>
<dbReference type="InterPro" id="IPR000835">
    <property type="entry name" value="HTH_MarR-typ"/>
</dbReference>
<sequence>MLYSYAALTCGMPLPESAAVATELRTAMGKLTRRVKLEDQMPHGQVAVLGALDRSGAMTTSELAADQRVRPQSMARAVGLLMEQGLITRRAHPTDGRKSLVELSPAGQALLEEERGRRADWLARAIDAELSDEERELLARSIGLVERLAAH</sequence>
<dbReference type="Gene3D" id="1.10.10.10">
    <property type="entry name" value="Winged helix-like DNA-binding domain superfamily/Winged helix DNA-binding domain"/>
    <property type="match status" value="1"/>
</dbReference>
<dbReference type="Proteomes" id="UP001500909">
    <property type="component" value="Unassembled WGS sequence"/>
</dbReference>
<dbReference type="SMART" id="SM00347">
    <property type="entry name" value="HTH_MARR"/>
    <property type="match status" value="1"/>
</dbReference>
<accession>A0ABN0ZK28</accession>
<dbReference type="InterPro" id="IPR036388">
    <property type="entry name" value="WH-like_DNA-bd_sf"/>
</dbReference>
<evidence type="ECO:0000313" key="3">
    <source>
        <dbReference type="Proteomes" id="UP001500909"/>
    </source>
</evidence>
<dbReference type="EMBL" id="BAAABY010000009">
    <property type="protein sequence ID" value="GAA0450402.1"/>
    <property type="molecule type" value="Genomic_DNA"/>
</dbReference>
<protein>
    <submittedName>
        <fullName evidence="2">MarR family transcriptional regulator</fullName>
    </submittedName>
</protein>
<dbReference type="Pfam" id="PF12802">
    <property type="entry name" value="MarR_2"/>
    <property type="match status" value="1"/>
</dbReference>
<evidence type="ECO:0000313" key="2">
    <source>
        <dbReference type="EMBL" id="GAA0450402.1"/>
    </source>
</evidence>
<organism evidence="2 3">
    <name type="scientific">Streptomyces olivaceiscleroticus</name>
    <dbReference type="NCBI Taxonomy" id="68245"/>
    <lineage>
        <taxon>Bacteria</taxon>
        <taxon>Bacillati</taxon>
        <taxon>Actinomycetota</taxon>
        <taxon>Actinomycetes</taxon>
        <taxon>Kitasatosporales</taxon>
        <taxon>Streptomycetaceae</taxon>
        <taxon>Streptomyces</taxon>
    </lineage>
</organism>
<dbReference type="PANTHER" id="PTHR39515:SF2">
    <property type="entry name" value="HTH-TYPE TRANSCRIPTIONAL REGULATOR RV0880"/>
    <property type="match status" value="1"/>
</dbReference>
<reference evidence="2 3" key="1">
    <citation type="journal article" date="2019" name="Int. J. Syst. Evol. Microbiol.">
        <title>The Global Catalogue of Microorganisms (GCM) 10K type strain sequencing project: providing services to taxonomists for standard genome sequencing and annotation.</title>
        <authorList>
            <consortium name="The Broad Institute Genomics Platform"/>
            <consortium name="The Broad Institute Genome Sequencing Center for Infectious Disease"/>
            <person name="Wu L."/>
            <person name="Ma J."/>
        </authorList>
    </citation>
    <scope>NUCLEOTIDE SEQUENCE [LARGE SCALE GENOMIC DNA]</scope>
    <source>
        <strain evidence="2 3">JCM 4805</strain>
    </source>
</reference>
<dbReference type="InterPro" id="IPR052526">
    <property type="entry name" value="HTH-type_Bedaq_tolerance"/>
</dbReference>
<dbReference type="PROSITE" id="PS50995">
    <property type="entry name" value="HTH_MARR_2"/>
    <property type="match status" value="1"/>
</dbReference>
<feature type="domain" description="HTH marR-type" evidence="1">
    <location>
        <begin position="17"/>
        <end position="147"/>
    </location>
</feature>
<name>A0ABN0ZK28_9ACTN</name>
<gene>
    <name evidence="2" type="ORF">GCM10010361_13060</name>
</gene>
<keyword evidence="3" id="KW-1185">Reference proteome</keyword>
<dbReference type="SUPFAM" id="SSF46785">
    <property type="entry name" value="Winged helix' DNA-binding domain"/>
    <property type="match status" value="1"/>
</dbReference>
<evidence type="ECO:0000259" key="1">
    <source>
        <dbReference type="PROSITE" id="PS50995"/>
    </source>
</evidence>
<dbReference type="Gene3D" id="1.10.287.100">
    <property type="match status" value="1"/>
</dbReference>
<dbReference type="PANTHER" id="PTHR39515">
    <property type="entry name" value="CONSERVED PROTEIN"/>
    <property type="match status" value="1"/>
</dbReference>
<dbReference type="InterPro" id="IPR036390">
    <property type="entry name" value="WH_DNA-bd_sf"/>
</dbReference>